<evidence type="ECO:0000313" key="2">
    <source>
        <dbReference type="EMBL" id="GBP12784.1"/>
    </source>
</evidence>
<feature type="compositionally biased region" description="Basic and acidic residues" evidence="1">
    <location>
        <begin position="49"/>
        <end position="60"/>
    </location>
</feature>
<evidence type="ECO:0000256" key="1">
    <source>
        <dbReference type="SAM" id="MobiDB-lite"/>
    </source>
</evidence>
<reference evidence="2 3" key="1">
    <citation type="journal article" date="2019" name="Commun. Biol.">
        <title>The bagworm genome reveals a unique fibroin gene that provides high tensile strength.</title>
        <authorList>
            <person name="Kono N."/>
            <person name="Nakamura H."/>
            <person name="Ohtoshi R."/>
            <person name="Tomita M."/>
            <person name="Numata K."/>
            <person name="Arakawa K."/>
        </authorList>
    </citation>
    <scope>NUCLEOTIDE SEQUENCE [LARGE SCALE GENOMIC DNA]</scope>
</reference>
<proteinExistence type="predicted"/>
<gene>
    <name evidence="2" type="ORF">EVAR_6113_1</name>
</gene>
<sequence>MLEKEEPADRVRQINSCTTRFENDRRGPKRETRCTKKLDTQGVVKRQPLAREGESENRSRRVDVDIRGRNWTRQELIMLQDWKMDNSLFGPISNGRIKYLYTETCAGRASPDHLLRRPAFELTRVNVYPHAPPFYF</sequence>
<feature type="region of interest" description="Disordered" evidence="1">
    <location>
        <begin position="39"/>
        <end position="60"/>
    </location>
</feature>
<organism evidence="2 3">
    <name type="scientific">Eumeta variegata</name>
    <name type="common">Bagworm moth</name>
    <name type="synonym">Eumeta japonica</name>
    <dbReference type="NCBI Taxonomy" id="151549"/>
    <lineage>
        <taxon>Eukaryota</taxon>
        <taxon>Metazoa</taxon>
        <taxon>Ecdysozoa</taxon>
        <taxon>Arthropoda</taxon>
        <taxon>Hexapoda</taxon>
        <taxon>Insecta</taxon>
        <taxon>Pterygota</taxon>
        <taxon>Neoptera</taxon>
        <taxon>Endopterygota</taxon>
        <taxon>Lepidoptera</taxon>
        <taxon>Glossata</taxon>
        <taxon>Ditrysia</taxon>
        <taxon>Tineoidea</taxon>
        <taxon>Psychidae</taxon>
        <taxon>Oiketicinae</taxon>
        <taxon>Eumeta</taxon>
    </lineage>
</organism>
<keyword evidence="3" id="KW-1185">Reference proteome</keyword>
<dbReference type="EMBL" id="BGZK01000053">
    <property type="protein sequence ID" value="GBP12784.1"/>
    <property type="molecule type" value="Genomic_DNA"/>
</dbReference>
<dbReference type="Proteomes" id="UP000299102">
    <property type="component" value="Unassembled WGS sequence"/>
</dbReference>
<dbReference type="AlphaFoldDB" id="A0A4C1TF67"/>
<comment type="caution">
    <text evidence="2">The sequence shown here is derived from an EMBL/GenBank/DDBJ whole genome shotgun (WGS) entry which is preliminary data.</text>
</comment>
<evidence type="ECO:0000313" key="3">
    <source>
        <dbReference type="Proteomes" id="UP000299102"/>
    </source>
</evidence>
<accession>A0A4C1TF67</accession>
<name>A0A4C1TF67_EUMVA</name>
<protein>
    <submittedName>
        <fullName evidence="2">Uncharacterized protein</fullName>
    </submittedName>
</protein>